<dbReference type="Gene3D" id="3.40.50.150">
    <property type="entry name" value="Vaccinia Virus protein VP39"/>
    <property type="match status" value="1"/>
</dbReference>
<dbReference type="GO" id="GO:0008168">
    <property type="term" value="F:methyltransferase activity"/>
    <property type="evidence" value="ECO:0007669"/>
    <property type="project" value="UniProtKB-KW"/>
</dbReference>
<dbReference type="InterPro" id="IPR050953">
    <property type="entry name" value="N4_N6_ade-DNA_methylase"/>
</dbReference>
<dbReference type="EMBL" id="JBDQQU010000347">
    <property type="protein sequence ID" value="MEO3957370.1"/>
    <property type="molecule type" value="Genomic_DNA"/>
</dbReference>
<comment type="similarity">
    <text evidence="1">Belongs to the N(4)/N(6)-methyltransferase family.</text>
</comment>
<evidence type="ECO:0000313" key="9">
    <source>
        <dbReference type="Proteomes" id="UP001438292"/>
    </source>
</evidence>
<name>A0ABV0HCX8_9NEIS</name>
<feature type="domain" description="Type II methyltransferase M.TaqI-like" evidence="7">
    <location>
        <begin position="142"/>
        <end position="219"/>
    </location>
</feature>
<evidence type="ECO:0000256" key="6">
    <source>
        <dbReference type="ARBA" id="ARBA00047942"/>
    </source>
</evidence>
<dbReference type="PRINTS" id="PR00507">
    <property type="entry name" value="N12N6MTFRASE"/>
</dbReference>
<dbReference type="PROSITE" id="PS00092">
    <property type="entry name" value="N6_MTASE"/>
    <property type="match status" value="1"/>
</dbReference>
<comment type="caution">
    <text evidence="8">The sequence shown here is derived from an EMBL/GenBank/DDBJ whole genome shotgun (WGS) entry which is preliminary data.</text>
</comment>
<organism evidence="8 9">
    <name type="scientific">Chromobacterium piscinae</name>
    <dbReference type="NCBI Taxonomy" id="686831"/>
    <lineage>
        <taxon>Bacteria</taxon>
        <taxon>Pseudomonadati</taxon>
        <taxon>Pseudomonadota</taxon>
        <taxon>Betaproteobacteria</taxon>
        <taxon>Neisseriales</taxon>
        <taxon>Chromobacteriaceae</taxon>
        <taxon>Chromobacterium</taxon>
    </lineage>
</organism>
<dbReference type="InterPro" id="IPR002052">
    <property type="entry name" value="DNA_methylase_N6_adenine_CS"/>
</dbReference>
<dbReference type="SUPFAM" id="SSF53335">
    <property type="entry name" value="S-adenosyl-L-methionine-dependent methyltransferases"/>
    <property type="match status" value="1"/>
</dbReference>
<protein>
    <recommendedName>
        <fullName evidence="2">site-specific DNA-methyltransferase (adenine-specific)</fullName>
        <ecNumber evidence="2">2.1.1.72</ecNumber>
    </recommendedName>
</protein>
<evidence type="ECO:0000256" key="5">
    <source>
        <dbReference type="ARBA" id="ARBA00022691"/>
    </source>
</evidence>
<sequence>MSLLSAHSSIATGQYQLDLSNDAQLDAIEAVHAATALYTSEPVVDQLLDLLDWPTGGRRLVDPSCGNGMFLVRALERLLEATPNAGDQALLQLSGWEFHPPAATEARQRVETKLILAGRSAGDARKLAEKMVICADFLTKGPEQAEFDLIAGNPPYLRRLRVPTLLRELYDPVVPDYAGADLLHAFLDRCVRCLRPGGRIGLVTADRWLAAAQGAALRAELGQRVAVAHLQRLDARSAFIRAKTRASGTPPRVHPVAVLLAGLGERFCRSKQRGTCRERRDQPAQAANP</sequence>
<dbReference type="Proteomes" id="UP001438292">
    <property type="component" value="Unassembled WGS sequence"/>
</dbReference>
<evidence type="ECO:0000256" key="2">
    <source>
        <dbReference type="ARBA" id="ARBA00011900"/>
    </source>
</evidence>
<dbReference type="PANTHER" id="PTHR33841">
    <property type="entry name" value="DNA METHYLTRANSFERASE YEEA-RELATED"/>
    <property type="match status" value="1"/>
</dbReference>
<dbReference type="Pfam" id="PF07669">
    <property type="entry name" value="Eco57I"/>
    <property type="match status" value="1"/>
</dbReference>
<evidence type="ECO:0000256" key="4">
    <source>
        <dbReference type="ARBA" id="ARBA00022679"/>
    </source>
</evidence>
<keyword evidence="5" id="KW-0949">S-adenosyl-L-methionine</keyword>
<dbReference type="InterPro" id="IPR011639">
    <property type="entry name" value="MethylTrfase_TaqI-like_dom"/>
</dbReference>
<dbReference type="EC" id="2.1.1.72" evidence="2"/>
<dbReference type="PANTHER" id="PTHR33841:SF5">
    <property type="entry name" value="DNA METHYLASE (MODIFICATION METHYLASE) (METHYLTRANSFERASE)-RELATED"/>
    <property type="match status" value="1"/>
</dbReference>
<keyword evidence="4" id="KW-0808">Transferase</keyword>
<gene>
    <name evidence="8" type="ORF">ABH309_23280</name>
</gene>
<proteinExistence type="inferred from homology"/>
<evidence type="ECO:0000313" key="8">
    <source>
        <dbReference type="EMBL" id="MEO3957370.1"/>
    </source>
</evidence>
<dbReference type="InterPro" id="IPR029063">
    <property type="entry name" value="SAM-dependent_MTases_sf"/>
</dbReference>
<reference evidence="8 9" key="1">
    <citation type="submission" date="2024-05" db="EMBL/GenBank/DDBJ databases">
        <authorList>
            <person name="De Oliveira J.P."/>
            <person name="Noriler S.A."/>
            <person name="De Oliveira A.G."/>
            <person name="Sipoli D.S."/>
        </authorList>
    </citation>
    <scope>NUCLEOTIDE SEQUENCE [LARGE SCALE GENOMIC DNA]</scope>
    <source>
        <strain evidence="8 9">LABIM186</strain>
    </source>
</reference>
<accession>A0ABV0HCX8</accession>
<keyword evidence="3 8" id="KW-0489">Methyltransferase</keyword>
<dbReference type="GO" id="GO:0032259">
    <property type="term" value="P:methylation"/>
    <property type="evidence" value="ECO:0007669"/>
    <property type="project" value="UniProtKB-KW"/>
</dbReference>
<evidence type="ECO:0000256" key="3">
    <source>
        <dbReference type="ARBA" id="ARBA00022603"/>
    </source>
</evidence>
<keyword evidence="9" id="KW-1185">Reference proteome</keyword>
<evidence type="ECO:0000256" key="1">
    <source>
        <dbReference type="ARBA" id="ARBA00006594"/>
    </source>
</evidence>
<evidence type="ECO:0000259" key="7">
    <source>
        <dbReference type="Pfam" id="PF07669"/>
    </source>
</evidence>
<comment type="catalytic activity">
    <reaction evidence="6">
        <text>a 2'-deoxyadenosine in DNA + S-adenosyl-L-methionine = an N(6)-methyl-2'-deoxyadenosine in DNA + S-adenosyl-L-homocysteine + H(+)</text>
        <dbReference type="Rhea" id="RHEA:15197"/>
        <dbReference type="Rhea" id="RHEA-COMP:12418"/>
        <dbReference type="Rhea" id="RHEA-COMP:12419"/>
        <dbReference type="ChEBI" id="CHEBI:15378"/>
        <dbReference type="ChEBI" id="CHEBI:57856"/>
        <dbReference type="ChEBI" id="CHEBI:59789"/>
        <dbReference type="ChEBI" id="CHEBI:90615"/>
        <dbReference type="ChEBI" id="CHEBI:90616"/>
        <dbReference type="EC" id="2.1.1.72"/>
    </reaction>
</comment>
<dbReference type="RefSeq" id="WP_347788124.1">
    <property type="nucleotide sequence ID" value="NZ_JBDQQU010000347.1"/>
</dbReference>